<dbReference type="InterPro" id="IPR018060">
    <property type="entry name" value="HTH_AraC"/>
</dbReference>
<evidence type="ECO:0000256" key="1">
    <source>
        <dbReference type="ARBA" id="ARBA00023015"/>
    </source>
</evidence>
<evidence type="ECO:0000313" key="7">
    <source>
        <dbReference type="Proteomes" id="UP000282084"/>
    </source>
</evidence>
<evidence type="ECO:0000256" key="4">
    <source>
        <dbReference type="SAM" id="MobiDB-lite"/>
    </source>
</evidence>
<dbReference type="Gene3D" id="1.10.10.60">
    <property type="entry name" value="Homeodomain-like"/>
    <property type="match status" value="1"/>
</dbReference>
<evidence type="ECO:0000256" key="3">
    <source>
        <dbReference type="ARBA" id="ARBA00023163"/>
    </source>
</evidence>
<proteinExistence type="predicted"/>
<evidence type="ECO:0000259" key="5">
    <source>
        <dbReference type="PROSITE" id="PS01124"/>
    </source>
</evidence>
<dbReference type="PANTHER" id="PTHR46796:SF15">
    <property type="entry name" value="BLL1074 PROTEIN"/>
    <property type="match status" value="1"/>
</dbReference>
<reference evidence="6 7" key="1">
    <citation type="submission" date="2018-10" db="EMBL/GenBank/DDBJ databases">
        <title>Sequencing the genomes of 1000 actinobacteria strains.</title>
        <authorList>
            <person name="Klenk H.-P."/>
        </authorList>
    </citation>
    <scope>NUCLEOTIDE SEQUENCE [LARGE SCALE GENOMIC DNA]</scope>
    <source>
        <strain evidence="6 7">DSM 43800</strain>
    </source>
</reference>
<dbReference type="InterPro" id="IPR009057">
    <property type="entry name" value="Homeodomain-like_sf"/>
</dbReference>
<dbReference type="PANTHER" id="PTHR46796">
    <property type="entry name" value="HTH-TYPE TRANSCRIPTIONAL ACTIVATOR RHAS-RELATED"/>
    <property type="match status" value="1"/>
</dbReference>
<accession>A0A495VXQ8</accession>
<dbReference type="GO" id="GO:0003700">
    <property type="term" value="F:DNA-binding transcription factor activity"/>
    <property type="evidence" value="ECO:0007669"/>
    <property type="project" value="InterPro"/>
</dbReference>
<sequence length="297" mass="31936">MADWSIVVPRRAVERADPLVFGTPAVAGVLSYSAHDTSAGPQRWTVSPLGAVTFTIDLTTPDRGGLPWSPVIGPRDRPLTATQSGRAVGITVGLSPPAAHALFGPLRELANTTPGLVDLLGRDAHLLAERLAEVGRPARAGQPDQADHHHRTARPTNTAHPPLSTPWQARFRLLDRLLAERLARGPAPDDAVRVAWRRLAETGGTLRIGALADEIGWTRQHLVTRFRDQLGLTPKTAARTLRLHRAASLLPTAPPARVAADCGYADQSHLNRDFRALTGITPTAYAGRRDPARARTG</sequence>
<dbReference type="Pfam" id="PF12833">
    <property type="entry name" value="HTH_18"/>
    <property type="match status" value="1"/>
</dbReference>
<evidence type="ECO:0000313" key="6">
    <source>
        <dbReference type="EMBL" id="RKT53984.1"/>
    </source>
</evidence>
<dbReference type="Proteomes" id="UP000282084">
    <property type="component" value="Unassembled WGS sequence"/>
</dbReference>
<keyword evidence="3" id="KW-0804">Transcription</keyword>
<dbReference type="OrthoDB" id="2559672at2"/>
<dbReference type="PROSITE" id="PS01124">
    <property type="entry name" value="HTH_ARAC_FAMILY_2"/>
    <property type="match status" value="1"/>
</dbReference>
<dbReference type="GO" id="GO:0043565">
    <property type="term" value="F:sequence-specific DNA binding"/>
    <property type="evidence" value="ECO:0007669"/>
    <property type="project" value="InterPro"/>
</dbReference>
<keyword evidence="1" id="KW-0805">Transcription regulation</keyword>
<dbReference type="SUPFAM" id="SSF46689">
    <property type="entry name" value="Homeodomain-like"/>
    <property type="match status" value="1"/>
</dbReference>
<organism evidence="6 7">
    <name type="scientific">Saccharothrix australiensis</name>
    <dbReference type="NCBI Taxonomy" id="2072"/>
    <lineage>
        <taxon>Bacteria</taxon>
        <taxon>Bacillati</taxon>
        <taxon>Actinomycetota</taxon>
        <taxon>Actinomycetes</taxon>
        <taxon>Pseudonocardiales</taxon>
        <taxon>Pseudonocardiaceae</taxon>
        <taxon>Saccharothrix</taxon>
    </lineage>
</organism>
<dbReference type="SMART" id="SM00342">
    <property type="entry name" value="HTH_ARAC"/>
    <property type="match status" value="1"/>
</dbReference>
<dbReference type="InterPro" id="IPR050204">
    <property type="entry name" value="AraC_XylS_family_regulators"/>
</dbReference>
<dbReference type="RefSeq" id="WP_121005013.1">
    <property type="nucleotide sequence ID" value="NZ_RBXO01000001.1"/>
</dbReference>
<evidence type="ECO:0000256" key="2">
    <source>
        <dbReference type="ARBA" id="ARBA00023125"/>
    </source>
</evidence>
<dbReference type="AlphaFoldDB" id="A0A495VXQ8"/>
<name>A0A495VXQ8_9PSEU</name>
<keyword evidence="7" id="KW-1185">Reference proteome</keyword>
<comment type="caution">
    <text evidence="6">The sequence shown here is derived from an EMBL/GenBank/DDBJ whole genome shotgun (WGS) entry which is preliminary data.</text>
</comment>
<feature type="region of interest" description="Disordered" evidence="4">
    <location>
        <begin position="137"/>
        <end position="164"/>
    </location>
</feature>
<dbReference type="EMBL" id="RBXO01000001">
    <property type="protein sequence ID" value="RKT53984.1"/>
    <property type="molecule type" value="Genomic_DNA"/>
</dbReference>
<protein>
    <submittedName>
        <fullName evidence="6">AraC-like DNA-binding protein</fullName>
    </submittedName>
</protein>
<keyword evidence="2 6" id="KW-0238">DNA-binding</keyword>
<feature type="domain" description="HTH araC/xylS-type" evidence="5">
    <location>
        <begin position="189"/>
        <end position="288"/>
    </location>
</feature>
<gene>
    <name evidence="6" type="ORF">C8E97_2572</name>
</gene>